<organism evidence="2 3">
    <name type="scientific">Choiromyces venosus 120613-1</name>
    <dbReference type="NCBI Taxonomy" id="1336337"/>
    <lineage>
        <taxon>Eukaryota</taxon>
        <taxon>Fungi</taxon>
        <taxon>Dikarya</taxon>
        <taxon>Ascomycota</taxon>
        <taxon>Pezizomycotina</taxon>
        <taxon>Pezizomycetes</taxon>
        <taxon>Pezizales</taxon>
        <taxon>Tuberaceae</taxon>
        <taxon>Choiromyces</taxon>
    </lineage>
</organism>
<accession>A0A3N4KAJ2</accession>
<name>A0A3N4KAJ2_9PEZI</name>
<evidence type="ECO:0000313" key="2">
    <source>
        <dbReference type="EMBL" id="RPB02975.1"/>
    </source>
</evidence>
<protein>
    <submittedName>
        <fullName evidence="2">Uncharacterized protein</fullName>
    </submittedName>
</protein>
<dbReference type="AlphaFoldDB" id="A0A3N4KAJ2"/>
<evidence type="ECO:0000256" key="1">
    <source>
        <dbReference type="SAM" id="MobiDB-lite"/>
    </source>
</evidence>
<keyword evidence="3" id="KW-1185">Reference proteome</keyword>
<proteinExistence type="predicted"/>
<reference evidence="2 3" key="1">
    <citation type="journal article" date="2018" name="Nat. Ecol. Evol.">
        <title>Pezizomycetes genomes reveal the molecular basis of ectomycorrhizal truffle lifestyle.</title>
        <authorList>
            <person name="Murat C."/>
            <person name="Payen T."/>
            <person name="Noel B."/>
            <person name="Kuo A."/>
            <person name="Morin E."/>
            <person name="Chen J."/>
            <person name="Kohler A."/>
            <person name="Krizsan K."/>
            <person name="Balestrini R."/>
            <person name="Da Silva C."/>
            <person name="Montanini B."/>
            <person name="Hainaut M."/>
            <person name="Levati E."/>
            <person name="Barry K.W."/>
            <person name="Belfiori B."/>
            <person name="Cichocki N."/>
            <person name="Clum A."/>
            <person name="Dockter R.B."/>
            <person name="Fauchery L."/>
            <person name="Guy J."/>
            <person name="Iotti M."/>
            <person name="Le Tacon F."/>
            <person name="Lindquist E.A."/>
            <person name="Lipzen A."/>
            <person name="Malagnac F."/>
            <person name="Mello A."/>
            <person name="Molinier V."/>
            <person name="Miyauchi S."/>
            <person name="Poulain J."/>
            <person name="Riccioni C."/>
            <person name="Rubini A."/>
            <person name="Sitrit Y."/>
            <person name="Splivallo R."/>
            <person name="Traeger S."/>
            <person name="Wang M."/>
            <person name="Zifcakova L."/>
            <person name="Wipf D."/>
            <person name="Zambonelli A."/>
            <person name="Paolocci F."/>
            <person name="Nowrousian M."/>
            <person name="Ottonello S."/>
            <person name="Baldrian P."/>
            <person name="Spatafora J.W."/>
            <person name="Henrissat B."/>
            <person name="Nagy L.G."/>
            <person name="Aury J.M."/>
            <person name="Wincker P."/>
            <person name="Grigoriev I.V."/>
            <person name="Bonfante P."/>
            <person name="Martin F.M."/>
        </authorList>
    </citation>
    <scope>NUCLEOTIDE SEQUENCE [LARGE SCALE GENOMIC DNA]</scope>
    <source>
        <strain evidence="2 3">120613-1</strain>
    </source>
</reference>
<dbReference type="EMBL" id="ML120365">
    <property type="protein sequence ID" value="RPB02975.1"/>
    <property type="molecule type" value="Genomic_DNA"/>
</dbReference>
<dbReference type="Proteomes" id="UP000276215">
    <property type="component" value="Unassembled WGS sequence"/>
</dbReference>
<gene>
    <name evidence="2" type="ORF">L873DRAFT_1787412</name>
</gene>
<feature type="region of interest" description="Disordered" evidence="1">
    <location>
        <begin position="1"/>
        <end position="20"/>
    </location>
</feature>
<sequence length="164" mass="17567">MSKRSYGGENRPDLSGDTLTDVGLVPTIRCGGKDATAEEAKLSASGAGISDLVSLVEMENELIKTPTSSVIHEDMLLLSDFPAGSVGKTETQNGSREPSLIDHMSPEETNCLGYKFNALISTRSPKRGSGITNTVSELIMNDLKVADQAPKLEFQDCFDCLSDH</sequence>
<evidence type="ECO:0000313" key="3">
    <source>
        <dbReference type="Proteomes" id="UP000276215"/>
    </source>
</evidence>